<name>A0ABM8AE72_9DEIO</name>
<comment type="similarity">
    <text evidence="2">Belongs to the FUN14 family.</text>
</comment>
<dbReference type="Pfam" id="PF04930">
    <property type="entry name" value="FUN14"/>
    <property type="match status" value="1"/>
</dbReference>
<proteinExistence type="inferred from homology"/>
<dbReference type="RefSeq" id="WP_264774798.1">
    <property type="nucleotide sequence ID" value="NZ_AP026560.1"/>
</dbReference>
<dbReference type="Proteomes" id="UP001064971">
    <property type="component" value="Chromosome"/>
</dbReference>
<evidence type="ECO:0008006" key="9">
    <source>
        <dbReference type="Google" id="ProtNLM"/>
    </source>
</evidence>
<gene>
    <name evidence="7" type="ORF">DAETH_20540</name>
</gene>
<evidence type="ECO:0000256" key="1">
    <source>
        <dbReference type="ARBA" id="ARBA00004370"/>
    </source>
</evidence>
<feature type="transmembrane region" description="Helical" evidence="6">
    <location>
        <begin position="97"/>
        <end position="120"/>
    </location>
</feature>
<protein>
    <recommendedName>
        <fullName evidence="9">FUN14 family protein</fullName>
    </recommendedName>
</protein>
<keyword evidence="3 6" id="KW-0812">Transmembrane</keyword>
<evidence type="ECO:0000256" key="3">
    <source>
        <dbReference type="ARBA" id="ARBA00022692"/>
    </source>
</evidence>
<reference evidence="7" key="1">
    <citation type="submission" date="2022-07" db="EMBL/GenBank/DDBJ databases">
        <title>Complete Genome Sequence of the Radioresistant Bacterium Deinococcus aetherius ST0316, Isolated from the Air Dust collected in Lower Stratosphere above Japan.</title>
        <authorList>
            <person name="Satoh K."/>
            <person name="Hagiwara K."/>
            <person name="Katsumata K."/>
            <person name="Kubo A."/>
            <person name="Yokobori S."/>
            <person name="Yamagishi A."/>
            <person name="Oono Y."/>
            <person name="Narumi I."/>
        </authorList>
    </citation>
    <scope>NUCLEOTIDE SEQUENCE</scope>
    <source>
        <strain evidence="7">ST0316</strain>
    </source>
</reference>
<evidence type="ECO:0000256" key="4">
    <source>
        <dbReference type="ARBA" id="ARBA00022989"/>
    </source>
</evidence>
<dbReference type="InterPro" id="IPR007014">
    <property type="entry name" value="FUN14"/>
</dbReference>
<evidence type="ECO:0000313" key="8">
    <source>
        <dbReference type="Proteomes" id="UP001064971"/>
    </source>
</evidence>
<organism evidence="7 8">
    <name type="scientific">Deinococcus aetherius</name>
    <dbReference type="NCBI Taxonomy" id="200252"/>
    <lineage>
        <taxon>Bacteria</taxon>
        <taxon>Thermotogati</taxon>
        <taxon>Deinococcota</taxon>
        <taxon>Deinococci</taxon>
        <taxon>Deinococcales</taxon>
        <taxon>Deinococcaceae</taxon>
        <taxon>Deinococcus</taxon>
    </lineage>
</organism>
<evidence type="ECO:0000256" key="6">
    <source>
        <dbReference type="SAM" id="Phobius"/>
    </source>
</evidence>
<feature type="transmembrane region" description="Helical" evidence="6">
    <location>
        <begin position="27"/>
        <end position="45"/>
    </location>
</feature>
<dbReference type="PANTHER" id="PTHR21346">
    <property type="entry name" value="FUN14 DOMAIN CONTAINING"/>
    <property type="match status" value="1"/>
</dbReference>
<evidence type="ECO:0000256" key="2">
    <source>
        <dbReference type="ARBA" id="ARBA00009160"/>
    </source>
</evidence>
<feature type="transmembrane region" description="Helical" evidence="6">
    <location>
        <begin position="52"/>
        <end position="77"/>
    </location>
</feature>
<accession>A0ABM8AE72</accession>
<evidence type="ECO:0000256" key="5">
    <source>
        <dbReference type="ARBA" id="ARBA00023136"/>
    </source>
</evidence>
<evidence type="ECO:0000313" key="7">
    <source>
        <dbReference type="EMBL" id="BDP42085.1"/>
    </source>
</evidence>
<keyword evidence="8" id="KW-1185">Reference proteome</keyword>
<sequence length="124" mass="12975">MAEAKLPLAVLPDTLSTAPLASALRPLLPDLGVGALLGFATGLALRKLGRFVLVALGLLFLTLQLLASLDLVTVNWLRVQALAEPWLHQGGEAGAEWLGRMLTARLPFAGAFTAGLLVGLRARG</sequence>
<comment type="subcellular location">
    <subcellularLocation>
        <location evidence="1">Membrane</location>
    </subcellularLocation>
</comment>
<keyword evidence="5 6" id="KW-0472">Membrane</keyword>
<dbReference type="PANTHER" id="PTHR21346:SF10">
    <property type="entry name" value="TRANSMEMBRANE PROTEIN"/>
    <property type="match status" value="1"/>
</dbReference>
<keyword evidence="4 6" id="KW-1133">Transmembrane helix</keyword>
<dbReference type="EMBL" id="AP026560">
    <property type="protein sequence ID" value="BDP42085.1"/>
    <property type="molecule type" value="Genomic_DNA"/>
</dbReference>